<proteinExistence type="inferred from homology"/>
<evidence type="ECO:0000256" key="3">
    <source>
        <dbReference type="SAM" id="SignalP"/>
    </source>
</evidence>
<comment type="function">
    <text evidence="1">Component of the Mediator complex, a coactivator involved in the regulated transcription of nearly all RNA polymerase II-dependent genes. Mediator functions as a bridge to convey information from gene-specific regulatory proteins to the basal RNA polymerase II transcription machinery. Mediator is recruited to promoters by direct interactions with regulatory proteins and serves as a scaffold for the assembly of a functional preinitiation complex with RNA polymerase II and the general transcription factors.</text>
</comment>
<sequence length="470" mass="50883">MEHSHAEAEVLVLLDLFNVVLGESHQAPLPLPPKTLGGTRLAAQVRTKEERRADETLQFGIRKLQLGKTAGLLKDGVDRLAAVVDGEKRFWREVFTLQRNLWPLTAGPGVGSARSLQVDYGYRDDEGDIRAKLAQARATLFDSELFQEADCARGTHWRARRDDHGGPGVRADQRAIRGGDHMVIVAGGWRGQRADGAGGRGAVHDGNHAGHAAASATSASASCARRTSPADPQNGAAHAHHQSRPAFTRVGVPVHARFEHAPLDDINKGDEARWLIVTLFDHGPVVRFVFRDLRSFELHVRGTVVPFSDLAQFPHVLAEELALGCLSRIAHILSDMGLDKVQAQPMLGVVTATVLYTASAETTGEPGLVRITLDRPVWQGNDALHLAFHSEYVCGSHSTAGDSILLSSTSRSGNGAVEAIDARLSFDARVRRLVVQTIGCPRVDVSWRAVKDANECICYIATGAVADNRR</sequence>
<feature type="compositionally biased region" description="Low complexity" evidence="2">
    <location>
        <begin position="212"/>
        <end position="230"/>
    </location>
</feature>
<dbReference type="OrthoDB" id="10251234at2759"/>
<evidence type="ECO:0000256" key="2">
    <source>
        <dbReference type="SAM" id="MobiDB-lite"/>
    </source>
</evidence>
<reference evidence="5" key="1">
    <citation type="journal article" date="2018" name="Nat. Microbiol.">
        <title>Leveraging single-cell genomics to expand the fungal tree of life.</title>
        <authorList>
            <person name="Ahrendt S.R."/>
            <person name="Quandt C.A."/>
            <person name="Ciobanu D."/>
            <person name="Clum A."/>
            <person name="Salamov A."/>
            <person name="Andreopoulos B."/>
            <person name="Cheng J.F."/>
            <person name="Woyke T."/>
            <person name="Pelin A."/>
            <person name="Henrissat B."/>
            <person name="Reynolds N.K."/>
            <person name="Benny G.L."/>
            <person name="Smith M.E."/>
            <person name="James T.Y."/>
            <person name="Grigoriev I.V."/>
        </authorList>
    </citation>
    <scope>NUCLEOTIDE SEQUENCE [LARGE SCALE GENOMIC DNA]</scope>
    <source>
        <strain evidence="5">Benny S71-1</strain>
    </source>
</reference>
<dbReference type="EMBL" id="KZ990223">
    <property type="protein sequence ID" value="RKP24443.1"/>
    <property type="molecule type" value="Genomic_DNA"/>
</dbReference>
<comment type="similarity">
    <text evidence="1">Belongs to the Mediator complex subunit 17 family.</text>
</comment>
<comment type="subcellular location">
    <subcellularLocation>
        <location evidence="1">Nucleus</location>
    </subcellularLocation>
</comment>
<keyword evidence="5" id="KW-1185">Reference proteome</keyword>
<dbReference type="InterPro" id="IPR019313">
    <property type="entry name" value="Mediator_Med17"/>
</dbReference>
<name>A0A4P9YWH1_9FUNG</name>
<comment type="subunit">
    <text evidence="1">Component of the Mediator complex.</text>
</comment>
<keyword evidence="1" id="KW-0804">Transcription</keyword>
<keyword evidence="1" id="KW-0539">Nucleus</keyword>
<accession>A0A4P9YWH1</accession>
<organism evidence="4 5">
    <name type="scientific">Syncephalis pseudoplumigaleata</name>
    <dbReference type="NCBI Taxonomy" id="1712513"/>
    <lineage>
        <taxon>Eukaryota</taxon>
        <taxon>Fungi</taxon>
        <taxon>Fungi incertae sedis</taxon>
        <taxon>Zoopagomycota</taxon>
        <taxon>Zoopagomycotina</taxon>
        <taxon>Zoopagomycetes</taxon>
        <taxon>Zoopagales</taxon>
        <taxon>Piptocephalidaceae</taxon>
        <taxon>Syncephalis</taxon>
    </lineage>
</organism>
<dbReference type="GO" id="GO:0006357">
    <property type="term" value="P:regulation of transcription by RNA polymerase II"/>
    <property type="evidence" value="ECO:0007669"/>
    <property type="project" value="InterPro"/>
</dbReference>
<dbReference type="Proteomes" id="UP000278143">
    <property type="component" value="Unassembled WGS sequence"/>
</dbReference>
<gene>
    <name evidence="1" type="primary">MED17</name>
    <name evidence="4" type="ORF">SYNPS1DRAFT_29795</name>
</gene>
<keyword evidence="1" id="KW-0010">Activator</keyword>
<feature type="region of interest" description="Disordered" evidence="2">
    <location>
        <begin position="194"/>
        <end position="244"/>
    </location>
</feature>
<feature type="signal peptide" evidence="3">
    <location>
        <begin position="1"/>
        <end position="22"/>
    </location>
</feature>
<dbReference type="GO" id="GO:0003712">
    <property type="term" value="F:transcription coregulator activity"/>
    <property type="evidence" value="ECO:0007669"/>
    <property type="project" value="InterPro"/>
</dbReference>
<dbReference type="GO" id="GO:0016592">
    <property type="term" value="C:mediator complex"/>
    <property type="evidence" value="ECO:0007669"/>
    <property type="project" value="InterPro"/>
</dbReference>
<protein>
    <recommendedName>
        <fullName evidence="1">Mediator of RNA polymerase II transcription subunit 17</fullName>
    </recommendedName>
    <alternativeName>
        <fullName evidence="1">Mediator complex subunit 17</fullName>
    </alternativeName>
</protein>
<keyword evidence="1" id="KW-0805">Transcription regulation</keyword>
<dbReference type="Pfam" id="PF10156">
    <property type="entry name" value="Med17"/>
    <property type="match status" value="1"/>
</dbReference>
<feature type="chain" id="PRO_5020604582" description="Mediator of RNA polymerase II transcription subunit 17" evidence="3">
    <location>
        <begin position="23"/>
        <end position="470"/>
    </location>
</feature>
<evidence type="ECO:0000313" key="5">
    <source>
        <dbReference type="Proteomes" id="UP000278143"/>
    </source>
</evidence>
<evidence type="ECO:0000313" key="4">
    <source>
        <dbReference type="EMBL" id="RKP24443.1"/>
    </source>
</evidence>
<evidence type="ECO:0000256" key="1">
    <source>
        <dbReference type="RuleBase" id="RU364140"/>
    </source>
</evidence>
<dbReference type="AlphaFoldDB" id="A0A4P9YWH1"/>
<keyword evidence="3" id="KW-0732">Signal</keyword>